<organism evidence="2 3">
    <name type="scientific">Streptomyces sp. 900129855</name>
    <dbReference type="NCBI Taxonomy" id="3155129"/>
    <lineage>
        <taxon>Bacteria</taxon>
        <taxon>Bacillati</taxon>
        <taxon>Actinomycetota</taxon>
        <taxon>Actinomycetes</taxon>
        <taxon>Kitasatosporales</taxon>
        <taxon>Streptomycetaceae</taxon>
        <taxon>Streptomyces</taxon>
    </lineage>
</organism>
<dbReference type="Proteomes" id="UP001550739">
    <property type="component" value="Unassembled WGS sequence"/>
</dbReference>
<proteinExistence type="predicted"/>
<dbReference type="RefSeq" id="WP_361706801.1">
    <property type="nucleotide sequence ID" value="NZ_JBEZVE010000019.1"/>
</dbReference>
<reference evidence="2 3" key="1">
    <citation type="submission" date="2024-06" db="EMBL/GenBank/DDBJ databases">
        <title>The Natural Products Discovery Center: Release of the First 8490 Sequenced Strains for Exploring Actinobacteria Biosynthetic Diversity.</title>
        <authorList>
            <person name="Kalkreuter E."/>
            <person name="Kautsar S.A."/>
            <person name="Yang D."/>
            <person name="Bader C.D."/>
            <person name="Teijaro C.N."/>
            <person name="Fluegel L."/>
            <person name="Davis C.M."/>
            <person name="Simpson J.R."/>
            <person name="Lauterbach L."/>
            <person name="Steele A.D."/>
            <person name="Gui C."/>
            <person name="Meng S."/>
            <person name="Li G."/>
            <person name="Viehrig K."/>
            <person name="Ye F."/>
            <person name="Su P."/>
            <person name="Kiefer A.F."/>
            <person name="Nichols A."/>
            <person name="Cepeda A.J."/>
            <person name="Yan W."/>
            <person name="Fan B."/>
            <person name="Jiang Y."/>
            <person name="Adhikari A."/>
            <person name="Zheng C.-J."/>
            <person name="Schuster L."/>
            <person name="Cowan T.M."/>
            <person name="Smanski M.J."/>
            <person name="Chevrette M.G."/>
            <person name="De Carvalho L.P.S."/>
            <person name="Shen B."/>
        </authorList>
    </citation>
    <scope>NUCLEOTIDE SEQUENCE [LARGE SCALE GENOMIC DNA]</scope>
    <source>
        <strain evidence="2 3">NPDC033843</strain>
    </source>
</reference>
<gene>
    <name evidence="2" type="ORF">AB0E89_32650</name>
</gene>
<sequence>MTDSPNLPARPRADGESAPRKGVRIEYRAIVPRHLLGAAIAEALAMIERETQPDDDRPALDL</sequence>
<evidence type="ECO:0000313" key="3">
    <source>
        <dbReference type="Proteomes" id="UP001550739"/>
    </source>
</evidence>
<name>A0ABV2ZRN8_9ACTN</name>
<keyword evidence="3" id="KW-1185">Reference proteome</keyword>
<evidence type="ECO:0000256" key="1">
    <source>
        <dbReference type="SAM" id="MobiDB-lite"/>
    </source>
</evidence>
<comment type="caution">
    <text evidence="2">The sequence shown here is derived from an EMBL/GenBank/DDBJ whole genome shotgun (WGS) entry which is preliminary data.</text>
</comment>
<accession>A0ABV2ZRN8</accession>
<protein>
    <submittedName>
        <fullName evidence="2">Uncharacterized protein</fullName>
    </submittedName>
</protein>
<evidence type="ECO:0000313" key="2">
    <source>
        <dbReference type="EMBL" id="MEU3785233.1"/>
    </source>
</evidence>
<dbReference type="EMBL" id="JBEZVE010000019">
    <property type="protein sequence ID" value="MEU3785233.1"/>
    <property type="molecule type" value="Genomic_DNA"/>
</dbReference>
<feature type="region of interest" description="Disordered" evidence="1">
    <location>
        <begin position="1"/>
        <end position="21"/>
    </location>
</feature>
<feature type="compositionally biased region" description="Basic and acidic residues" evidence="1">
    <location>
        <begin position="11"/>
        <end position="21"/>
    </location>
</feature>